<accession>A0A495DMR6</accession>
<comment type="caution">
    <text evidence="1">The sequence shown here is derived from an EMBL/GenBank/DDBJ whole genome shotgun (WGS) entry which is preliminary data.</text>
</comment>
<sequence length="54" mass="6093">MQGIGVPLFSTRQFRFASSHQLGCLMVATHEYDNEAALRKLCQLAHEIASMQQK</sequence>
<gene>
    <name evidence="1" type="ORF">C7435_0383</name>
</gene>
<protein>
    <submittedName>
        <fullName evidence="1">Uncharacterized protein</fullName>
    </submittedName>
</protein>
<organism evidence="1 2">
    <name type="scientific">Maricaulis maris</name>
    <dbReference type="NCBI Taxonomy" id="74318"/>
    <lineage>
        <taxon>Bacteria</taxon>
        <taxon>Pseudomonadati</taxon>
        <taxon>Pseudomonadota</taxon>
        <taxon>Alphaproteobacteria</taxon>
        <taxon>Maricaulales</taxon>
        <taxon>Maricaulaceae</taxon>
        <taxon>Maricaulis</taxon>
    </lineage>
</organism>
<evidence type="ECO:0000313" key="1">
    <source>
        <dbReference type="EMBL" id="RKR03940.1"/>
    </source>
</evidence>
<name>A0A495DMR6_9PROT</name>
<dbReference type="EMBL" id="RBIM01000001">
    <property type="protein sequence ID" value="RKR03940.1"/>
    <property type="molecule type" value="Genomic_DNA"/>
</dbReference>
<proteinExistence type="predicted"/>
<dbReference type="Proteomes" id="UP000273675">
    <property type="component" value="Unassembled WGS sequence"/>
</dbReference>
<reference evidence="1 2" key="1">
    <citation type="submission" date="2018-10" db="EMBL/GenBank/DDBJ databases">
        <title>Genomic Encyclopedia of Type Strains, Phase IV (KMG-IV): sequencing the most valuable type-strain genomes for metagenomic binning, comparative biology and taxonomic classification.</title>
        <authorList>
            <person name="Goeker M."/>
        </authorList>
    </citation>
    <scope>NUCLEOTIDE SEQUENCE [LARGE SCALE GENOMIC DNA]</scope>
    <source>
        <strain evidence="1 2">DSM 4734</strain>
    </source>
</reference>
<dbReference type="AlphaFoldDB" id="A0A495DMR6"/>
<evidence type="ECO:0000313" key="2">
    <source>
        <dbReference type="Proteomes" id="UP000273675"/>
    </source>
</evidence>